<dbReference type="SUPFAM" id="SSF81296">
    <property type="entry name" value="E set domains"/>
    <property type="match status" value="1"/>
</dbReference>
<dbReference type="PANTHER" id="PTHR11590">
    <property type="entry name" value="PROTEIN-GLUTAMINE GAMMA-GLUTAMYLTRANSFERASE"/>
    <property type="match status" value="1"/>
</dbReference>
<dbReference type="Gene3D" id="3.90.260.10">
    <property type="entry name" value="Transglutaminase-like"/>
    <property type="match status" value="1"/>
</dbReference>
<accession>A0A3R7Q0H5</accession>
<name>A0A3R7Q0H5_PENVA</name>
<dbReference type="InterPro" id="IPR014756">
    <property type="entry name" value="Ig_E-set"/>
</dbReference>
<feature type="region of interest" description="Disordered" evidence="2">
    <location>
        <begin position="757"/>
        <end position="783"/>
    </location>
</feature>
<feature type="domain" description="Transglutaminase-like" evidence="3">
    <location>
        <begin position="417"/>
        <end position="514"/>
    </location>
</feature>
<dbReference type="Pfam" id="PF00868">
    <property type="entry name" value="Transglut_N"/>
    <property type="match status" value="1"/>
</dbReference>
<evidence type="ECO:0000256" key="2">
    <source>
        <dbReference type="SAM" id="MobiDB-lite"/>
    </source>
</evidence>
<evidence type="ECO:0000256" key="1">
    <source>
        <dbReference type="ARBA" id="ARBA00005968"/>
    </source>
</evidence>
<protein>
    <submittedName>
        <fullName evidence="4">Hemocyte protein-glutamine gamma-glutamyltransferase</fullName>
    </submittedName>
</protein>
<comment type="caution">
    <text evidence="4">The sequence shown here is derived from an EMBL/GenBank/DDBJ whole genome shotgun (WGS) entry which is preliminary data.</text>
</comment>
<reference evidence="4 5" key="1">
    <citation type="submission" date="2018-04" db="EMBL/GenBank/DDBJ databases">
        <authorList>
            <person name="Zhang X."/>
            <person name="Yuan J."/>
            <person name="Li F."/>
            <person name="Xiang J."/>
        </authorList>
    </citation>
    <scope>NUCLEOTIDE SEQUENCE [LARGE SCALE GENOMIC DNA]</scope>
    <source>
        <tissue evidence="4">Muscle</tissue>
    </source>
</reference>
<evidence type="ECO:0000313" key="5">
    <source>
        <dbReference type="Proteomes" id="UP000283509"/>
    </source>
</evidence>
<evidence type="ECO:0000259" key="3">
    <source>
        <dbReference type="SMART" id="SM00460"/>
    </source>
</evidence>
<organism evidence="4 5">
    <name type="scientific">Penaeus vannamei</name>
    <name type="common">Whiteleg shrimp</name>
    <name type="synonym">Litopenaeus vannamei</name>
    <dbReference type="NCBI Taxonomy" id="6689"/>
    <lineage>
        <taxon>Eukaryota</taxon>
        <taxon>Metazoa</taxon>
        <taxon>Ecdysozoa</taxon>
        <taxon>Arthropoda</taxon>
        <taxon>Crustacea</taxon>
        <taxon>Multicrustacea</taxon>
        <taxon>Malacostraca</taxon>
        <taxon>Eumalacostraca</taxon>
        <taxon>Eucarida</taxon>
        <taxon>Decapoda</taxon>
        <taxon>Dendrobranchiata</taxon>
        <taxon>Penaeoidea</taxon>
        <taxon>Penaeidae</taxon>
        <taxon>Penaeus</taxon>
    </lineage>
</organism>
<dbReference type="InterPro" id="IPR001102">
    <property type="entry name" value="Transglutaminase_N"/>
</dbReference>
<feature type="compositionally biased region" description="Pro residues" evidence="2">
    <location>
        <begin position="758"/>
        <end position="774"/>
    </location>
</feature>
<dbReference type="PANTHER" id="PTHR11590:SF52">
    <property type="entry name" value="HEMOCYTE PROTEIN-GLUTAMINE GAMMA-GLUTAMYLTRANSFERASE-LIKE PROTEIN"/>
    <property type="match status" value="1"/>
</dbReference>
<dbReference type="SUPFAM" id="SSF54001">
    <property type="entry name" value="Cysteine proteinases"/>
    <property type="match status" value="1"/>
</dbReference>
<sequence>MLLPFLSLPPRMHPPGTKGGYPSTGGYTTGYSTGYTSGYTSGYSGQQMQQMQQMQQNQQMPPPVPPFSRPRPSYPPKHEHEYEEERRYGRGRERYHSREVAMRACFDMMRRRYNEMPADPAQNYPTHTHPMGVPADILRVDYVDFRPQENAKDHRTFHYELVQDHDRPTPVFRRGQAFYMSLVTRERDFDCTRDNLYLNFYFGPNPSVPKRTRIVLPVTIQKEFSKAPQKWDCRIHAQDSRNLTLQVHIPATCPVGVWRCVVETATRNYPKARTQYRAPEDMFVIFNPFCRDDAVYMENDAQRSEFVMNDTGKVYMGGSKNTHGRPWVYGQFDDCVLPAACVLLEMSRLTHAERGNPVKVSRALCAMIQSSRNHRRDYEDTDGMLEPYYEDDHRGGQNPHLWTGSVKIIEEFLWQGATPVKFGHCWVMSALLTTFLRTLGMSARPTTVITSAHETQDTLTIDRYVDRFGDIIERGPGRDQPDAVWAFHTWCDVWMTRPDLPSGYSGWQALDPARSYFRDRYSNGCGPSSAEAVKKGDVGYSYETSALFSALNTFVRYFYEDDDSEWGYTHYRQYRFPMCRSIMTKAVGRHDDDGEGDCEDVTKTYKDMERSEPERFTVFNACRGAESLGPPPSPNPFSNPLCLFLPYLSISPPSHHPTSIFTLPPSPYFPKSSPTSTPIPIHSLPTHPLRHTFSPPPSTLFFLPPTSLPHSFSHQPPTSSTLSYPTPLPYSFSHQSPTSYTLSHPIPHPLHLYTPILHSPPSPTPLHPPHPPSHSPFAPSSIPSRLPTFTLPPPFTLSPLRTLLHPPSHLSPPTPFTLSPTHPHPPTQY</sequence>
<keyword evidence="4" id="KW-0808">Transferase</keyword>
<feature type="region of interest" description="Disordered" evidence="2">
    <location>
        <begin position="1"/>
        <end position="24"/>
    </location>
</feature>
<evidence type="ECO:0000313" key="4">
    <source>
        <dbReference type="EMBL" id="ROT82789.1"/>
    </source>
</evidence>
<dbReference type="InterPro" id="IPR013783">
    <property type="entry name" value="Ig-like_fold"/>
</dbReference>
<dbReference type="Pfam" id="PF01841">
    <property type="entry name" value="Transglut_core"/>
    <property type="match status" value="1"/>
</dbReference>
<dbReference type="Gene3D" id="2.60.40.10">
    <property type="entry name" value="Immunoglobulins"/>
    <property type="match status" value="1"/>
</dbReference>
<dbReference type="InterPro" id="IPR036985">
    <property type="entry name" value="Transglutaminase-like_sf"/>
</dbReference>
<feature type="compositionally biased region" description="Pro residues" evidence="2">
    <location>
        <begin position="60"/>
        <end position="75"/>
    </location>
</feature>
<feature type="region of interest" description="Disordered" evidence="2">
    <location>
        <begin position="53"/>
        <end position="90"/>
    </location>
</feature>
<gene>
    <name evidence="4" type="ORF">C7M84_024033</name>
</gene>
<keyword evidence="5" id="KW-1185">Reference proteome</keyword>
<dbReference type="SMART" id="SM00460">
    <property type="entry name" value="TGc"/>
    <property type="match status" value="1"/>
</dbReference>
<dbReference type="AlphaFoldDB" id="A0A3R7Q0H5"/>
<dbReference type="InterPro" id="IPR038765">
    <property type="entry name" value="Papain-like_cys_pep_sf"/>
</dbReference>
<feature type="region of interest" description="Disordered" evidence="2">
    <location>
        <begin position="800"/>
        <end position="829"/>
    </location>
</feature>
<reference evidence="4 5" key="2">
    <citation type="submission" date="2019-01" db="EMBL/GenBank/DDBJ databases">
        <title>The decoding of complex shrimp genome reveals the adaptation for benthos swimmer, frequently molting mechanism and breeding impact on genome.</title>
        <authorList>
            <person name="Sun Y."/>
            <person name="Gao Y."/>
            <person name="Yu Y."/>
        </authorList>
    </citation>
    <scope>NUCLEOTIDE SEQUENCE [LARGE SCALE GENOMIC DNA]</scope>
    <source>
        <tissue evidence="4">Muscle</tissue>
    </source>
</reference>
<feature type="compositionally biased region" description="Basic and acidic residues" evidence="2">
    <location>
        <begin position="76"/>
        <end position="90"/>
    </location>
</feature>
<proteinExistence type="inferred from homology"/>
<dbReference type="InterPro" id="IPR050779">
    <property type="entry name" value="Transglutaminase"/>
</dbReference>
<dbReference type="EMBL" id="QCYY01000775">
    <property type="protein sequence ID" value="ROT82789.1"/>
    <property type="molecule type" value="Genomic_DNA"/>
</dbReference>
<comment type="similarity">
    <text evidence="1">Belongs to the transglutaminase superfamily. Transglutaminase family.</text>
</comment>
<dbReference type="Proteomes" id="UP000283509">
    <property type="component" value="Unassembled WGS sequence"/>
</dbReference>
<dbReference type="OrthoDB" id="6344858at2759"/>
<dbReference type="InterPro" id="IPR002931">
    <property type="entry name" value="Transglutaminase-like"/>
</dbReference>
<dbReference type="GO" id="GO:0003810">
    <property type="term" value="F:protein-glutamine gamma-glutamyltransferase activity"/>
    <property type="evidence" value="ECO:0007669"/>
    <property type="project" value="TreeGrafter"/>
</dbReference>